<dbReference type="NCBIfam" id="TIGR00506">
    <property type="entry name" value="ribB"/>
    <property type="match status" value="1"/>
</dbReference>
<feature type="binding site" evidence="19">
    <location>
        <position position="318"/>
    </location>
    <ligand>
        <name>GTP</name>
        <dbReference type="ChEBI" id="CHEBI:37565"/>
    </ligand>
</feature>
<protein>
    <recommendedName>
        <fullName evidence="19">Riboflavin biosynthesis protein RibBA</fullName>
    </recommendedName>
    <domain>
        <recommendedName>
            <fullName evidence="19">3,4-dihydroxy-2-butanone 4-phosphate synthase</fullName>
            <shortName evidence="19">DHBP synthase</shortName>
            <ecNumber evidence="19">4.1.99.12</ecNumber>
        </recommendedName>
    </domain>
    <domain>
        <recommendedName>
            <fullName evidence="19">GTP cyclohydrolase-2</fullName>
            <ecNumber evidence="19">3.5.4.25</ecNumber>
        </recommendedName>
        <alternativeName>
            <fullName evidence="19">GTP cyclohydrolase II</fullName>
        </alternativeName>
    </domain>
</protein>
<evidence type="ECO:0000256" key="10">
    <source>
        <dbReference type="ARBA" id="ARBA00022801"/>
    </source>
</evidence>
<dbReference type="GO" id="GO:0030145">
    <property type="term" value="F:manganese ion binding"/>
    <property type="evidence" value="ECO:0007669"/>
    <property type="project" value="UniProtKB-UniRule"/>
</dbReference>
<evidence type="ECO:0000256" key="2">
    <source>
        <dbReference type="ARBA" id="ARBA00001936"/>
    </source>
</evidence>
<feature type="binding site" evidence="19">
    <location>
        <position position="269"/>
    </location>
    <ligand>
        <name>Zn(2+)</name>
        <dbReference type="ChEBI" id="CHEBI:29105"/>
        <note>catalytic</note>
    </ligand>
</feature>
<feature type="site" description="Essential for DHBP synthase activity" evidence="19">
    <location>
        <position position="127"/>
    </location>
</feature>
<name>A0A523UWR9_UNCT6</name>
<feature type="binding site" evidence="19">
    <location>
        <position position="29"/>
    </location>
    <ligand>
        <name>Mg(2+)</name>
        <dbReference type="ChEBI" id="CHEBI:18420"/>
        <label>1</label>
    </ligand>
</feature>
<keyword evidence="12 19" id="KW-0460">Magnesium</keyword>
<feature type="binding site" evidence="19">
    <location>
        <begin position="141"/>
        <end position="145"/>
    </location>
    <ligand>
        <name>D-ribulose 5-phosphate</name>
        <dbReference type="ChEBI" id="CHEBI:58121"/>
    </ligand>
</feature>
<keyword evidence="9 19" id="KW-0547">Nucleotide-binding</keyword>
<dbReference type="HAMAP" id="MF_00179">
    <property type="entry name" value="RibA"/>
    <property type="match status" value="1"/>
</dbReference>
<dbReference type="SUPFAM" id="SSF55821">
    <property type="entry name" value="YrdC/RibB"/>
    <property type="match status" value="1"/>
</dbReference>
<dbReference type="NCBIfam" id="NF001591">
    <property type="entry name" value="PRK00393.1"/>
    <property type="match status" value="1"/>
</dbReference>
<feature type="binding site" evidence="19">
    <location>
        <begin position="296"/>
        <end position="298"/>
    </location>
    <ligand>
        <name>GTP</name>
        <dbReference type="ChEBI" id="CHEBI:37565"/>
    </ligand>
</feature>
<comment type="catalytic activity">
    <reaction evidence="18 19">
        <text>GTP + 4 H2O = 2,5-diamino-6-hydroxy-4-(5-phosphoribosylamino)-pyrimidine + formate + 2 phosphate + 3 H(+)</text>
        <dbReference type="Rhea" id="RHEA:23704"/>
        <dbReference type="ChEBI" id="CHEBI:15377"/>
        <dbReference type="ChEBI" id="CHEBI:15378"/>
        <dbReference type="ChEBI" id="CHEBI:15740"/>
        <dbReference type="ChEBI" id="CHEBI:37565"/>
        <dbReference type="ChEBI" id="CHEBI:43474"/>
        <dbReference type="ChEBI" id="CHEBI:58614"/>
        <dbReference type="EC" id="3.5.4.25"/>
    </reaction>
</comment>
<dbReference type="FunFam" id="3.90.870.10:FF:000001">
    <property type="entry name" value="Riboflavin biosynthesis protein RibBA"/>
    <property type="match status" value="1"/>
</dbReference>
<dbReference type="EMBL" id="SOJN01000038">
    <property type="protein sequence ID" value="TET46940.1"/>
    <property type="molecule type" value="Genomic_DNA"/>
</dbReference>
<dbReference type="FunFam" id="3.40.50.10990:FF:000001">
    <property type="entry name" value="Riboflavin biosynthesis protein RibBA"/>
    <property type="match status" value="1"/>
</dbReference>
<feature type="region of interest" description="DHBP synthase" evidence="19">
    <location>
        <begin position="1"/>
        <end position="202"/>
    </location>
</feature>
<comment type="cofactor">
    <cofactor evidence="19">
        <name>Mg(2+)</name>
        <dbReference type="ChEBI" id="CHEBI:18420"/>
    </cofactor>
    <cofactor evidence="19">
        <name>Mn(2+)</name>
        <dbReference type="ChEBI" id="CHEBI:29035"/>
    </cofactor>
    <text evidence="19">Binds 2 divalent metal cations per subunit. Magnesium or manganese.</text>
</comment>
<evidence type="ECO:0000313" key="21">
    <source>
        <dbReference type="EMBL" id="TET46940.1"/>
    </source>
</evidence>
<dbReference type="PANTHER" id="PTHR21327">
    <property type="entry name" value="GTP CYCLOHYDROLASE II-RELATED"/>
    <property type="match status" value="1"/>
</dbReference>
<feature type="binding site" evidence="19">
    <location>
        <position position="274"/>
    </location>
    <ligand>
        <name>GTP</name>
        <dbReference type="ChEBI" id="CHEBI:37565"/>
    </ligand>
</feature>
<evidence type="ECO:0000256" key="14">
    <source>
        <dbReference type="ARBA" id="ARBA00023211"/>
    </source>
</evidence>
<dbReference type="UniPathway" id="UPA00275">
    <property type="reaction ID" value="UER00399"/>
</dbReference>
<evidence type="ECO:0000313" key="22">
    <source>
        <dbReference type="Proteomes" id="UP000315525"/>
    </source>
</evidence>
<dbReference type="InterPro" id="IPR016299">
    <property type="entry name" value="Riboflavin_synth_RibBA"/>
</dbReference>
<keyword evidence="7 19" id="KW-0686">Riboflavin biosynthesis</keyword>
<dbReference type="CDD" id="cd00641">
    <property type="entry name" value="GTP_cyclohydro2"/>
    <property type="match status" value="1"/>
</dbReference>
<feature type="binding site" evidence="19">
    <location>
        <position position="165"/>
    </location>
    <ligand>
        <name>D-ribulose 5-phosphate</name>
        <dbReference type="ChEBI" id="CHEBI:58121"/>
    </ligand>
</feature>
<dbReference type="InterPro" id="IPR032677">
    <property type="entry name" value="GTP_cyclohydro_II"/>
</dbReference>
<dbReference type="SUPFAM" id="SSF142695">
    <property type="entry name" value="RibA-like"/>
    <property type="match status" value="1"/>
</dbReference>
<evidence type="ECO:0000256" key="9">
    <source>
        <dbReference type="ARBA" id="ARBA00022741"/>
    </source>
</evidence>
<dbReference type="HAMAP" id="MF_00180">
    <property type="entry name" value="RibB"/>
    <property type="match status" value="1"/>
</dbReference>
<dbReference type="HAMAP" id="MF_01283">
    <property type="entry name" value="RibBA"/>
    <property type="match status" value="1"/>
</dbReference>
<evidence type="ECO:0000256" key="12">
    <source>
        <dbReference type="ARBA" id="ARBA00022842"/>
    </source>
</evidence>
<dbReference type="GO" id="GO:0003935">
    <property type="term" value="F:GTP cyclohydrolase II activity"/>
    <property type="evidence" value="ECO:0007669"/>
    <property type="project" value="UniProtKB-UniRule"/>
</dbReference>
<comment type="function">
    <text evidence="17 19">Catalyzes the conversion of GTP to 2,5-diamino-6-ribosylamino-4(3H)-pyrimidinone 5'-phosphate (DARP), formate and pyrophosphate.</text>
</comment>
<evidence type="ECO:0000256" key="11">
    <source>
        <dbReference type="ARBA" id="ARBA00022833"/>
    </source>
</evidence>
<dbReference type="NCBIfam" id="TIGR00505">
    <property type="entry name" value="ribA"/>
    <property type="match status" value="1"/>
</dbReference>
<comment type="caution">
    <text evidence="21">The sequence shown here is derived from an EMBL/GenBank/DDBJ whole genome shotgun (WGS) entry which is preliminary data.</text>
</comment>
<sequence>MSDFDTIHEAVQDIKVGKMVIVVDDEDRENEGDFIMAAEKVTPEAINFMAKHGRGLICLPINSERLDELKIPAMVSKNTAKMGTPFAVSVDAIKGTTTGISAHDRAQTIKTIMDINIRPEDLARPGHVFPLRSEKGGVLRRAGHTEATIDLARLAGFYPAGILCEIMDADGTMARVPRLIEIAKEHGLKLITIKDLIKYRARRDKLVEKVASSFIPTRYGRFDLHVYESILGSSHHLALVKGKVSGKKNILVRVHSQCLTGDVFGSLRCDCGSQLHKALEMIGKEGRGVFLYMRQEGRGIGLKNKIRAYELQDKGLDTVEANLALGFDPDLRDYGIGAQILVDLGLSTIRLITNNPRKVVGLKGYGLEVVERIHLEATPTKENKRYLKAKRDKLGHILGKV</sequence>
<reference evidence="21 22" key="1">
    <citation type="submission" date="2019-03" db="EMBL/GenBank/DDBJ databases">
        <title>Metabolic potential of uncultured bacteria and archaea associated with petroleum seepage in deep-sea sediments.</title>
        <authorList>
            <person name="Dong X."/>
            <person name="Hubert C."/>
        </authorList>
    </citation>
    <scope>NUCLEOTIDE SEQUENCE [LARGE SCALE GENOMIC DNA]</scope>
    <source>
        <strain evidence="21">E44_bin18</strain>
    </source>
</reference>
<evidence type="ECO:0000256" key="15">
    <source>
        <dbReference type="ARBA" id="ARBA00023239"/>
    </source>
</evidence>
<comment type="similarity">
    <text evidence="6 19">In the N-terminal section; belongs to the DHBP synthase family.</text>
</comment>
<keyword evidence="11 19" id="KW-0862">Zinc</keyword>
<dbReference type="InterPro" id="IPR036144">
    <property type="entry name" value="RibA-like_sf"/>
</dbReference>
<dbReference type="InterPro" id="IPR000926">
    <property type="entry name" value="RibA"/>
</dbReference>
<keyword evidence="16 19" id="KW-0511">Multifunctional enzyme</keyword>
<evidence type="ECO:0000256" key="1">
    <source>
        <dbReference type="ARBA" id="ARBA00000141"/>
    </source>
</evidence>
<feature type="binding site" evidence="19">
    <location>
        <position position="271"/>
    </location>
    <ligand>
        <name>Zn(2+)</name>
        <dbReference type="ChEBI" id="CHEBI:29105"/>
        <note>catalytic</note>
    </ligand>
</feature>
<dbReference type="GO" id="GO:0008686">
    <property type="term" value="F:3,4-dihydroxy-2-butanone-4-phosphate synthase activity"/>
    <property type="evidence" value="ECO:0007669"/>
    <property type="project" value="UniProtKB-UniRule"/>
</dbReference>
<dbReference type="Gene3D" id="3.90.870.10">
    <property type="entry name" value="DHBP synthase"/>
    <property type="match status" value="1"/>
</dbReference>
<evidence type="ECO:0000256" key="18">
    <source>
        <dbReference type="ARBA" id="ARBA00049295"/>
    </source>
</evidence>
<dbReference type="InterPro" id="IPR017945">
    <property type="entry name" value="DHBP_synth_RibB-like_a/b_dom"/>
</dbReference>
<feature type="binding site" evidence="19">
    <location>
        <position position="358"/>
    </location>
    <ligand>
        <name>GTP</name>
        <dbReference type="ChEBI" id="CHEBI:37565"/>
    </ligand>
</feature>
<evidence type="ECO:0000256" key="19">
    <source>
        <dbReference type="HAMAP-Rule" id="MF_01283"/>
    </source>
</evidence>
<comment type="catalytic activity">
    <reaction evidence="1 19">
        <text>D-ribulose 5-phosphate = (2S)-2-hydroxy-3-oxobutyl phosphate + formate + H(+)</text>
        <dbReference type="Rhea" id="RHEA:18457"/>
        <dbReference type="ChEBI" id="CHEBI:15378"/>
        <dbReference type="ChEBI" id="CHEBI:15740"/>
        <dbReference type="ChEBI" id="CHEBI:58121"/>
        <dbReference type="ChEBI" id="CHEBI:58830"/>
        <dbReference type="EC" id="4.1.99.12"/>
    </reaction>
</comment>
<dbReference type="NCBIfam" id="NF006803">
    <property type="entry name" value="PRK09311.1"/>
    <property type="match status" value="1"/>
</dbReference>
<feature type="active site" description="Nucleophile; for GTP cyclohydrolase activity" evidence="19">
    <location>
        <position position="332"/>
    </location>
</feature>
<keyword evidence="8 19" id="KW-0479">Metal-binding</keyword>
<comment type="cofactor">
    <cofactor evidence="19">
        <name>Zn(2+)</name>
        <dbReference type="ChEBI" id="CHEBI:29105"/>
    </cofactor>
    <text evidence="19">Binds 1 zinc ion per subunit.</text>
</comment>
<dbReference type="Gene3D" id="3.40.50.10990">
    <property type="entry name" value="GTP cyclohydrolase II"/>
    <property type="match status" value="1"/>
</dbReference>
<gene>
    <name evidence="19" type="primary">ribBA</name>
    <name evidence="21" type="ORF">E3J62_02960</name>
</gene>
<evidence type="ECO:0000256" key="3">
    <source>
        <dbReference type="ARBA" id="ARBA00002284"/>
    </source>
</evidence>
<keyword evidence="10 19" id="KW-0378">Hydrolase</keyword>
<dbReference type="GO" id="GO:0008270">
    <property type="term" value="F:zinc ion binding"/>
    <property type="evidence" value="ECO:0007669"/>
    <property type="project" value="UniProtKB-UniRule"/>
</dbReference>
<evidence type="ECO:0000256" key="16">
    <source>
        <dbReference type="ARBA" id="ARBA00023268"/>
    </source>
</evidence>
<feature type="binding site" evidence="19">
    <location>
        <position position="144"/>
    </location>
    <ligand>
        <name>Mg(2+)</name>
        <dbReference type="ChEBI" id="CHEBI:18420"/>
        <label>2</label>
    </ligand>
</feature>
<evidence type="ECO:0000256" key="13">
    <source>
        <dbReference type="ARBA" id="ARBA00023134"/>
    </source>
</evidence>
<dbReference type="EC" id="4.1.99.12" evidence="19"/>
<dbReference type="GO" id="GO:0005525">
    <property type="term" value="F:GTP binding"/>
    <property type="evidence" value="ECO:0007669"/>
    <property type="project" value="UniProtKB-KW"/>
</dbReference>
<dbReference type="PANTHER" id="PTHR21327:SF18">
    <property type="entry name" value="3,4-DIHYDROXY-2-BUTANONE 4-PHOSPHATE SYNTHASE"/>
    <property type="match status" value="1"/>
</dbReference>
<proteinExistence type="inferred from homology"/>
<evidence type="ECO:0000256" key="17">
    <source>
        <dbReference type="ARBA" id="ARBA00043932"/>
    </source>
</evidence>
<feature type="domain" description="GTP cyclohydrolase II" evidence="20">
    <location>
        <begin position="209"/>
        <end position="373"/>
    </location>
</feature>
<evidence type="ECO:0000256" key="4">
    <source>
        <dbReference type="ARBA" id="ARBA00004853"/>
    </source>
</evidence>
<feature type="binding site" evidence="19">
    <location>
        <position position="353"/>
    </location>
    <ligand>
        <name>GTP</name>
        <dbReference type="ChEBI" id="CHEBI:37565"/>
    </ligand>
</feature>
<dbReference type="Proteomes" id="UP000315525">
    <property type="component" value="Unassembled WGS sequence"/>
</dbReference>
<comment type="pathway">
    <text evidence="5 19">Cofactor biosynthesis; riboflavin biosynthesis; 2-hydroxy-3-oxobutyl phosphate from D-ribulose 5-phosphate: step 1/1.</text>
</comment>
<keyword evidence="15 19" id="KW-0456">Lyase</keyword>
<dbReference type="AlphaFoldDB" id="A0A523UWR9"/>
<feature type="binding site" evidence="19">
    <location>
        <begin position="28"/>
        <end position="29"/>
    </location>
    <ligand>
        <name>D-ribulose 5-phosphate</name>
        <dbReference type="ChEBI" id="CHEBI:58121"/>
    </ligand>
</feature>
<feature type="binding site" evidence="19">
    <location>
        <position position="33"/>
    </location>
    <ligand>
        <name>D-ribulose 5-phosphate</name>
        <dbReference type="ChEBI" id="CHEBI:58121"/>
    </ligand>
</feature>
<organism evidence="21 22">
    <name type="scientific">candidate division TA06 bacterium</name>
    <dbReference type="NCBI Taxonomy" id="2250710"/>
    <lineage>
        <taxon>Bacteria</taxon>
        <taxon>Bacteria division TA06</taxon>
    </lineage>
</organism>
<feature type="site" description="Essential for DHBP synthase activity" evidence="19">
    <location>
        <position position="165"/>
    </location>
</feature>
<keyword evidence="13 19" id="KW-0342">GTP-binding</keyword>
<feature type="active site" description="Proton acceptor; for GTP cyclohydrolase activity" evidence="19">
    <location>
        <position position="330"/>
    </location>
</feature>
<comment type="cofactor">
    <cofactor evidence="2">
        <name>Mn(2+)</name>
        <dbReference type="ChEBI" id="CHEBI:29035"/>
    </cofactor>
</comment>
<comment type="pathway">
    <text evidence="4 19">Cofactor biosynthesis; riboflavin biosynthesis; 5-amino-6-(D-ribitylamino)uracil from GTP: step 1/4.</text>
</comment>
<dbReference type="PIRSF" id="PIRSF001259">
    <property type="entry name" value="RibA"/>
    <property type="match status" value="1"/>
</dbReference>
<evidence type="ECO:0000256" key="6">
    <source>
        <dbReference type="ARBA" id="ARBA00005520"/>
    </source>
</evidence>
<evidence type="ECO:0000256" key="8">
    <source>
        <dbReference type="ARBA" id="ARBA00022723"/>
    </source>
</evidence>
<comment type="similarity">
    <text evidence="19">In the C-terminal section; belongs to the GTP cyclohydrolase II family.</text>
</comment>
<feature type="binding site" evidence="19">
    <location>
        <begin position="253"/>
        <end position="257"/>
    </location>
    <ligand>
        <name>GTP</name>
        <dbReference type="ChEBI" id="CHEBI:37565"/>
    </ligand>
</feature>
<feature type="binding site" evidence="19">
    <location>
        <position position="258"/>
    </location>
    <ligand>
        <name>Zn(2+)</name>
        <dbReference type="ChEBI" id="CHEBI:29105"/>
        <note>catalytic</note>
    </ligand>
</feature>
<keyword evidence="14 19" id="KW-0464">Manganese</keyword>
<evidence type="ECO:0000256" key="7">
    <source>
        <dbReference type="ARBA" id="ARBA00022619"/>
    </source>
</evidence>
<dbReference type="GO" id="GO:0000287">
    <property type="term" value="F:magnesium ion binding"/>
    <property type="evidence" value="ECO:0007669"/>
    <property type="project" value="UniProtKB-UniRule"/>
</dbReference>
<accession>A0A523UWR9</accession>
<evidence type="ECO:0000256" key="5">
    <source>
        <dbReference type="ARBA" id="ARBA00004904"/>
    </source>
</evidence>
<feature type="region of interest" description="GTP cyclohydrolase II" evidence="19">
    <location>
        <begin position="203"/>
        <end position="401"/>
    </location>
</feature>
<feature type="binding site" evidence="19">
    <location>
        <position position="29"/>
    </location>
    <ligand>
        <name>Mg(2+)</name>
        <dbReference type="ChEBI" id="CHEBI:18420"/>
        <label>2</label>
    </ligand>
</feature>
<dbReference type="GO" id="GO:0005829">
    <property type="term" value="C:cytosol"/>
    <property type="evidence" value="ECO:0007669"/>
    <property type="project" value="TreeGrafter"/>
</dbReference>
<evidence type="ECO:0000259" key="20">
    <source>
        <dbReference type="Pfam" id="PF00925"/>
    </source>
</evidence>
<dbReference type="Pfam" id="PF00926">
    <property type="entry name" value="DHBP_synthase"/>
    <property type="match status" value="1"/>
</dbReference>
<dbReference type="GO" id="GO:0009231">
    <property type="term" value="P:riboflavin biosynthetic process"/>
    <property type="evidence" value="ECO:0007669"/>
    <property type="project" value="UniProtKB-UniRule"/>
</dbReference>
<dbReference type="EC" id="3.5.4.25" evidence="19"/>
<comment type="function">
    <text evidence="3 19">Catalyzes the conversion of D-ribulose 5-phosphate to formate and 3,4-dihydroxy-2-butanone 4-phosphate.</text>
</comment>
<dbReference type="Pfam" id="PF00925">
    <property type="entry name" value="GTP_cyclohydro2"/>
    <property type="match status" value="1"/>
</dbReference>
<dbReference type="InterPro" id="IPR000422">
    <property type="entry name" value="DHBP_synthase_RibB"/>
</dbReference>